<dbReference type="InterPro" id="IPR029063">
    <property type="entry name" value="SAM-dependent_MTases_sf"/>
</dbReference>
<sequence>MAQDATVTAADIARLAGVGRAAVSNWRRRHDDFPQPVGGTATSPTFSLAEVQGWLRDQGKLTGSTDDEFLWQDLRRLADDTDMADILGFAGAFLLFLHRTPAAWEQLSGLTDERLAAELPKALGGDVPSDLAVEHVPIVRRLADLAADRGPRDAFEFLRERYLDLHKRRAYETPPAVTALAVRLADPPVKTVLDPACGSGGFLLAALDHTDPGHLLGQEIDADLARLTAIRLALRTDHADVRSGDSLRADAFSAAEADLVATAPPFNDRNWGYEELTTDLRWEYGLPPRTEPELAWVQHALAHTRPGGLAVILMPPAAASRRAGRRIRQQLLRRGVVRAVIGLPLGAVPNMAVPLSLWVLRRPTSAERPPSQVLMAETSDDFAGQALDAWRRFTADPESDLDDPGLAKAVRIIDLLDDEVDLTPSRHITPPATAPAIDQVAERRAQVLELLQTLPGLLPEVDATGEPLNTPLLPISELIRLAHLTVHQPGPTTYPHNGDLPPYVLTAKEVAQGRQPAAADSPAQPGDIVLQTGDVVVPAILRTPAALVIERPGAVLGRHLFLLRPDPDLLDPHYLAGVLRSSLNLRHYATTSTSYRVDVRRTEIPLLSIEEQRRYGEAFHRLHEFSSRLQRAADLGADLARLLNEALVDATLRPTAEDSPERVER</sequence>
<evidence type="ECO:0000313" key="5">
    <source>
        <dbReference type="Proteomes" id="UP001595872"/>
    </source>
</evidence>
<comment type="caution">
    <text evidence="4">The sequence shown here is derived from an EMBL/GenBank/DDBJ whole genome shotgun (WGS) entry which is preliminary data.</text>
</comment>
<accession>A0ABV9U235</accession>
<protein>
    <submittedName>
        <fullName evidence="4">N-6 DNA methylase</fullName>
    </submittedName>
</protein>
<dbReference type="Pfam" id="PF02384">
    <property type="entry name" value="N6_Mtase"/>
    <property type="match status" value="1"/>
</dbReference>
<dbReference type="PRINTS" id="PR00507">
    <property type="entry name" value="N12N6MTFRASE"/>
</dbReference>
<dbReference type="Proteomes" id="UP001595872">
    <property type="component" value="Unassembled WGS sequence"/>
</dbReference>
<dbReference type="InterPro" id="IPR052916">
    <property type="entry name" value="Type-I_RE_MTase_Subunit"/>
</dbReference>
<dbReference type="PANTHER" id="PTHR42998">
    <property type="entry name" value="TYPE I RESTRICTION ENZYME HINDVIIP M PROTEIN-RELATED"/>
    <property type="match status" value="1"/>
</dbReference>
<dbReference type="InterPro" id="IPR003356">
    <property type="entry name" value="DNA_methylase_A-5"/>
</dbReference>
<dbReference type="InterPro" id="IPR044946">
    <property type="entry name" value="Restrct_endonuc_typeI_TRD_sf"/>
</dbReference>
<dbReference type="SUPFAM" id="SSF116734">
    <property type="entry name" value="DNA methylase specificity domain"/>
    <property type="match status" value="1"/>
</dbReference>
<dbReference type="RefSeq" id="WP_378257761.1">
    <property type="nucleotide sequence ID" value="NZ_JBHSIT010000006.1"/>
</dbReference>
<dbReference type="CDD" id="cd02440">
    <property type="entry name" value="AdoMet_MTases"/>
    <property type="match status" value="1"/>
</dbReference>
<organism evidence="4 5">
    <name type="scientific">Actinomadura gamaensis</name>
    <dbReference type="NCBI Taxonomy" id="1763541"/>
    <lineage>
        <taxon>Bacteria</taxon>
        <taxon>Bacillati</taxon>
        <taxon>Actinomycetota</taxon>
        <taxon>Actinomycetes</taxon>
        <taxon>Streptosporangiales</taxon>
        <taxon>Thermomonosporaceae</taxon>
        <taxon>Actinomadura</taxon>
    </lineage>
</organism>
<dbReference type="GO" id="GO:0032259">
    <property type="term" value="P:methylation"/>
    <property type="evidence" value="ECO:0007669"/>
    <property type="project" value="UniProtKB-KW"/>
</dbReference>
<feature type="domain" description="DNA methylase adenine-specific" evidence="3">
    <location>
        <begin position="153"/>
        <end position="427"/>
    </location>
</feature>
<dbReference type="Gene3D" id="3.40.50.150">
    <property type="entry name" value="Vaccinia Virus protein VP39"/>
    <property type="match status" value="1"/>
</dbReference>
<keyword evidence="5" id="KW-1185">Reference proteome</keyword>
<evidence type="ECO:0000256" key="1">
    <source>
        <dbReference type="ARBA" id="ARBA00022747"/>
    </source>
</evidence>
<proteinExistence type="predicted"/>
<evidence type="ECO:0000313" key="4">
    <source>
        <dbReference type="EMBL" id="MFC4909881.1"/>
    </source>
</evidence>
<dbReference type="Gene3D" id="3.90.220.20">
    <property type="entry name" value="DNA methylase specificity domains"/>
    <property type="match status" value="1"/>
</dbReference>
<keyword evidence="2" id="KW-0238">DNA-binding</keyword>
<dbReference type="PANTHER" id="PTHR42998:SF1">
    <property type="entry name" value="TYPE I RESTRICTION ENZYME HINDI METHYLASE SUBUNIT"/>
    <property type="match status" value="1"/>
</dbReference>
<keyword evidence="4" id="KW-0489">Methyltransferase</keyword>
<dbReference type="GO" id="GO:0008168">
    <property type="term" value="F:methyltransferase activity"/>
    <property type="evidence" value="ECO:0007669"/>
    <property type="project" value="UniProtKB-KW"/>
</dbReference>
<dbReference type="SUPFAM" id="SSF53335">
    <property type="entry name" value="S-adenosyl-L-methionine-dependent methyltransferases"/>
    <property type="match status" value="1"/>
</dbReference>
<evidence type="ECO:0000256" key="2">
    <source>
        <dbReference type="ARBA" id="ARBA00023125"/>
    </source>
</evidence>
<keyword evidence="1" id="KW-0680">Restriction system</keyword>
<name>A0ABV9U235_9ACTN</name>
<reference evidence="5" key="1">
    <citation type="journal article" date="2019" name="Int. J. Syst. Evol. Microbiol.">
        <title>The Global Catalogue of Microorganisms (GCM) 10K type strain sequencing project: providing services to taxonomists for standard genome sequencing and annotation.</title>
        <authorList>
            <consortium name="The Broad Institute Genomics Platform"/>
            <consortium name="The Broad Institute Genome Sequencing Center for Infectious Disease"/>
            <person name="Wu L."/>
            <person name="Ma J."/>
        </authorList>
    </citation>
    <scope>NUCLEOTIDE SEQUENCE [LARGE SCALE GENOMIC DNA]</scope>
    <source>
        <strain evidence="5">KLKA75</strain>
    </source>
</reference>
<gene>
    <name evidence="4" type="ORF">ACFPCY_21350</name>
</gene>
<keyword evidence="4" id="KW-0808">Transferase</keyword>
<dbReference type="EMBL" id="JBHSIT010000006">
    <property type="protein sequence ID" value="MFC4909881.1"/>
    <property type="molecule type" value="Genomic_DNA"/>
</dbReference>
<evidence type="ECO:0000259" key="3">
    <source>
        <dbReference type="Pfam" id="PF02384"/>
    </source>
</evidence>